<dbReference type="PANTHER" id="PTHR20275:SF6">
    <property type="entry name" value="NAD KINASE 2, CHLOROPLASTIC"/>
    <property type="match status" value="1"/>
</dbReference>
<dbReference type="Proteomes" id="UP000007800">
    <property type="component" value="Unassembled WGS sequence"/>
</dbReference>
<dbReference type="GO" id="GO:0003951">
    <property type="term" value="F:NAD+ kinase activity"/>
    <property type="evidence" value="ECO:0007669"/>
    <property type="project" value="InterPro"/>
</dbReference>
<dbReference type="Gene3D" id="2.60.200.30">
    <property type="entry name" value="Probable inorganic polyphosphate/atp-NAD kinase, domain 2"/>
    <property type="match status" value="1"/>
</dbReference>
<dbReference type="RefSeq" id="XP_002782319.1">
    <property type="nucleotide sequence ID" value="XM_002782273.1"/>
</dbReference>
<dbReference type="OrthoDB" id="24581at2759"/>
<dbReference type="PANTHER" id="PTHR20275">
    <property type="entry name" value="NAD KINASE"/>
    <property type="match status" value="1"/>
</dbReference>
<dbReference type="GO" id="GO:0006741">
    <property type="term" value="P:NADP+ biosynthetic process"/>
    <property type="evidence" value="ECO:0007669"/>
    <property type="project" value="TreeGrafter"/>
</dbReference>
<dbReference type="SUPFAM" id="SSF111331">
    <property type="entry name" value="NAD kinase/diacylglycerol kinase-like"/>
    <property type="match status" value="1"/>
</dbReference>
<dbReference type="AlphaFoldDB" id="C5KN30"/>
<reference evidence="1 2" key="1">
    <citation type="submission" date="2008-07" db="EMBL/GenBank/DDBJ databases">
        <authorList>
            <person name="El-Sayed N."/>
            <person name="Caler E."/>
            <person name="Inman J."/>
            <person name="Amedeo P."/>
            <person name="Hass B."/>
            <person name="Wortman J."/>
        </authorList>
    </citation>
    <scope>NUCLEOTIDE SEQUENCE [LARGE SCALE GENOMIC DNA]</scope>
    <source>
        <strain evidence="2">ATCC 50983 / TXsc</strain>
    </source>
</reference>
<dbReference type="Pfam" id="PF20143">
    <property type="entry name" value="NAD_kinase_C"/>
    <property type="match status" value="1"/>
</dbReference>
<evidence type="ECO:0008006" key="3">
    <source>
        <dbReference type="Google" id="ProtNLM"/>
    </source>
</evidence>
<dbReference type="InParanoid" id="C5KN30"/>
<dbReference type="OMA" id="SPMDASH"/>
<dbReference type="InterPro" id="IPR017437">
    <property type="entry name" value="ATP-NAD_kinase_PpnK-typ_C"/>
</dbReference>
<dbReference type="GeneID" id="9059986"/>
<protein>
    <recommendedName>
        <fullName evidence="3">NAD(+) kinase</fullName>
    </recommendedName>
</protein>
<evidence type="ECO:0000313" key="1">
    <source>
        <dbReference type="EMBL" id="EER14114.1"/>
    </source>
</evidence>
<name>C5KN30_PERM5</name>
<dbReference type="EMBL" id="GG674560">
    <property type="protein sequence ID" value="EER14114.1"/>
    <property type="molecule type" value="Genomic_DNA"/>
</dbReference>
<sequence length="207" mass="22619">MLTIVQVFCTMRSRLRCEVISKVKKSTDDSPMDASHTTAGGVEEEEIILQQHVLNECVIARGAKAALQRFDFIVDGKYVTQFQGDGLIICTPSGSSAYSMAAGGSLVAPNVPCIMVTPIAPHGLNQRPLVLPASASIEIVIPRSTRSLPVACFDGAIEIGLDRGQRVRITTNFKRERLSWQHPVMYVTGSLRIIFATSCRLVPQFDE</sequence>
<gene>
    <name evidence="1" type="ORF">Pmar_PMAR013952</name>
</gene>
<accession>C5KN30</accession>
<organism evidence="2">
    <name type="scientific">Perkinsus marinus (strain ATCC 50983 / TXsc)</name>
    <dbReference type="NCBI Taxonomy" id="423536"/>
    <lineage>
        <taxon>Eukaryota</taxon>
        <taxon>Sar</taxon>
        <taxon>Alveolata</taxon>
        <taxon>Perkinsozoa</taxon>
        <taxon>Perkinsea</taxon>
        <taxon>Perkinsida</taxon>
        <taxon>Perkinsidae</taxon>
        <taxon>Perkinsus</taxon>
    </lineage>
</organism>
<keyword evidence="2" id="KW-1185">Reference proteome</keyword>
<dbReference type="InterPro" id="IPR016064">
    <property type="entry name" value="NAD/diacylglycerol_kinase_sf"/>
</dbReference>
<evidence type="ECO:0000313" key="2">
    <source>
        <dbReference type="Proteomes" id="UP000007800"/>
    </source>
</evidence>
<dbReference type="GO" id="GO:0019674">
    <property type="term" value="P:NAD+ metabolic process"/>
    <property type="evidence" value="ECO:0007669"/>
    <property type="project" value="InterPro"/>
</dbReference>
<proteinExistence type="predicted"/>